<feature type="region of interest" description="Disordered" evidence="1">
    <location>
        <begin position="152"/>
        <end position="171"/>
    </location>
</feature>
<evidence type="ECO:0000313" key="2">
    <source>
        <dbReference type="EMBL" id="KAF2858363.1"/>
    </source>
</evidence>
<feature type="compositionally biased region" description="Low complexity" evidence="1">
    <location>
        <begin position="156"/>
        <end position="169"/>
    </location>
</feature>
<reference evidence="2" key="1">
    <citation type="journal article" date="2020" name="Stud. Mycol.">
        <title>101 Dothideomycetes genomes: a test case for predicting lifestyles and emergence of pathogens.</title>
        <authorList>
            <person name="Haridas S."/>
            <person name="Albert R."/>
            <person name="Binder M."/>
            <person name="Bloem J."/>
            <person name="Labutti K."/>
            <person name="Salamov A."/>
            <person name="Andreopoulos B."/>
            <person name="Baker S."/>
            <person name="Barry K."/>
            <person name="Bills G."/>
            <person name="Bluhm B."/>
            <person name="Cannon C."/>
            <person name="Castanera R."/>
            <person name="Culley D."/>
            <person name="Daum C."/>
            <person name="Ezra D."/>
            <person name="Gonzalez J."/>
            <person name="Henrissat B."/>
            <person name="Kuo A."/>
            <person name="Liang C."/>
            <person name="Lipzen A."/>
            <person name="Lutzoni F."/>
            <person name="Magnuson J."/>
            <person name="Mondo S."/>
            <person name="Nolan M."/>
            <person name="Ohm R."/>
            <person name="Pangilinan J."/>
            <person name="Park H.-J."/>
            <person name="Ramirez L."/>
            <person name="Alfaro M."/>
            <person name="Sun H."/>
            <person name="Tritt A."/>
            <person name="Yoshinaga Y."/>
            <person name="Zwiers L.-H."/>
            <person name="Turgeon B."/>
            <person name="Goodwin S."/>
            <person name="Spatafora J."/>
            <person name="Crous P."/>
            <person name="Grigoriev I."/>
        </authorList>
    </citation>
    <scope>NUCLEOTIDE SEQUENCE</scope>
    <source>
        <strain evidence="2">CBS 480.64</strain>
    </source>
</reference>
<dbReference type="EMBL" id="MU006011">
    <property type="protein sequence ID" value="KAF2858363.1"/>
    <property type="molecule type" value="Genomic_DNA"/>
</dbReference>
<evidence type="ECO:0000313" key="3">
    <source>
        <dbReference type="Proteomes" id="UP000799421"/>
    </source>
</evidence>
<feature type="region of interest" description="Disordered" evidence="1">
    <location>
        <begin position="1"/>
        <end position="47"/>
    </location>
</feature>
<dbReference type="Proteomes" id="UP000799421">
    <property type="component" value="Unassembled WGS sequence"/>
</dbReference>
<feature type="compositionally biased region" description="Basic and acidic residues" evidence="1">
    <location>
        <begin position="1"/>
        <end position="24"/>
    </location>
</feature>
<name>A0A6A7BTA0_9PEZI</name>
<evidence type="ECO:0000256" key="1">
    <source>
        <dbReference type="SAM" id="MobiDB-lite"/>
    </source>
</evidence>
<keyword evidence="3" id="KW-1185">Reference proteome</keyword>
<accession>A0A6A7BTA0</accession>
<proteinExistence type="predicted"/>
<gene>
    <name evidence="2" type="ORF">K470DRAFT_259868</name>
</gene>
<protein>
    <submittedName>
        <fullName evidence="2">Uncharacterized protein</fullName>
    </submittedName>
</protein>
<dbReference type="OrthoDB" id="441517at2759"/>
<sequence length="259" mass="28850">MSDDSDRPNWQKPQDEQSRDEAPAEKYSAPNASEFLRTHQPQQPQQPQAPIITYPEFLVEAHQPAPLITASRVVNTIYAASGVVALAYGVSKFLIQPMVDTLSKSRQEFALHTISHIEELNDRLEKLVSTSPSFLSDSSSTVSDDPAELYHRDVGTQTSPQSSRSPSISGEFHNTLSAQVNVLSNLKKKLAEANDSNNPNEAPLREIDELKEYLGTVIYSPPIFGTNQGQRKDYEDLKKEMRAIKGVLLSTKRFPAVRD</sequence>
<dbReference type="AlphaFoldDB" id="A0A6A7BTA0"/>
<organism evidence="2 3">
    <name type="scientific">Piedraia hortae CBS 480.64</name>
    <dbReference type="NCBI Taxonomy" id="1314780"/>
    <lineage>
        <taxon>Eukaryota</taxon>
        <taxon>Fungi</taxon>
        <taxon>Dikarya</taxon>
        <taxon>Ascomycota</taxon>
        <taxon>Pezizomycotina</taxon>
        <taxon>Dothideomycetes</taxon>
        <taxon>Dothideomycetidae</taxon>
        <taxon>Capnodiales</taxon>
        <taxon>Piedraiaceae</taxon>
        <taxon>Piedraia</taxon>
    </lineage>
</organism>